<accession>A0AAN8CV97</accession>
<organism evidence="2 3">
    <name type="scientific">Champsocephalus gunnari</name>
    <name type="common">Mackerel icefish</name>
    <dbReference type="NCBI Taxonomy" id="52237"/>
    <lineage>
        <taxon>Eukaryota</taxon>
        <taxon>Metazoa</taxon>
        <taxon>Chordata</taxon>
        <taxon>Craniata</taxon>
        <taxon>Vertebrata</taxon>
        <taxon>Euteleostomi</taxon>
        <taxon>Actinopterygii</taxon>
        <taxon>Neopterygii</taxon>
        <taxon>Teleostei</taxon>
        <taxon>Neoteleostei</taxon>
        <taxon>Acanthomorphata</taxon>
        <taxon>Eupercaria</taxon>
        <taxon>Perciformes</taxon>
        <taxon>Notothenioidei</taxon>
        <taxon>Channichthyidae</taxon>
        <taxon>Champsocephalus</taxon>
    </lineage>
</organism>
<evidence type="ECO:0000313" key="2">
    <source>
        <dbReference type="EMBL" id="KAK5910966.1"/>
    </source>
</evidence>
<gene>
    <name evidence="2" type="ORF">CgunFtcFv8_005181</name>
</gene>
<feature type="transmembrane region" description="Helical" evidence="1">
    <location>
        <begin position="63"/>
        <end position="87"/>
    </location>
</feature>
<keyword evidence="1" id="KW-0812">Transmembrane</keyword>
<comment type="caution">
    <text evidence="2">The sequence shown here is derived from an EMBL/GenBank/DDBJ whole genome shotgun (WGS) entry which is preliminary data.</text>
</comment>
<evidence type="ECO:0000256" key="1">
    <source>
        <dbReference type="SAM" id="Phobius"/>
    </source>
</evidence>
<name>A0AAN8CV97_CHAGU</name>
<reference evidence="2 3" key="1">
    <citation type="journal article" date="2023" name="Mol. Biol. Evol.">
        <title>Genomics of Secondarily Temperate Adaptation in the Only Non-Antarctic Icefish.</title>
        <authorList>
            <person name="Rivera-Colon A.G."/>
            <person name="Rayamajhi N."/>
            <person name="Minhas B.F."/>
            <person name="Madrigal G."/>
            <person name="Bilyk K.T."/>
            <person name="Yoon V."/>
            <person name="Hune M."/>
            <person name="Gregory S."/>
            <person name="Cheng C.H.C."/>
            <person name="Catchen J.M."/>
        </authorList>
    </citation>
    <scope>NUCLEOTIDE SEQUENCE [LARGE SCALE GENOMIC DNA]</scope>
    <source>
        <tissue evidence="2">White muscle</tissue>
    </source>
</reference>
<dbReference type="AlphaFoldDB" id="A0AAN8CV97"/>
<evidence type="ECO:0000313" key="3">
    <source>
        <dbReference type="Proteomes" id="UP001331515"/>
    </source>
</evidence>
<keyword evidence="1" id="KW-0472">Membrane</keyword>
<keyword evidence="3" id="KW-1185">Reference proteome</keyword>
<sequence length="112" mass="12481">MDQLMDIYVNEEDPAASFGKRRSLLKSSESIYENVLFHTLEPHSTGPAPSGAAEEEKKSSCRAAAVCLALLCLLLLTGLITLSCLFYKSNSEWKLEMLLLHNITEQRDHPPC</sequence>
<dbReference type="Proteomes" id="UP001331515">
    <property type="component" value="Unassembled WGS sequence"/>
</dbReference>
<dbReference type="EMBL" id="JAURVH010001528">
    <property type="protein sequence ID" value="KAK5910966.1"/>
    <property type="molecule type" value="Genomic_DNA"/>
</dbReference>
<keyword evidence="1" id="KW-1133">Transmembrane helix</keyword>
<protein>
    <submittedName>
        <fullName evidence="2">Uncharacterized protein</fullName>
    </submittedName>
</protein>
<proteinExistence type="predicted"/>